<evidence type="ECO:0000313" key="2">
    <source>
        <dbReference type="Proteomes" id="UP000000268"/>
    </source>
</evidence>
<keyword evidence="2" id="KW-1185">Reference proteome</keyword>
<dbReference type="STRING" id="329726.AM1_2064"/>
<dbReference type="Proteomes" id="UP000000268">
    <property type="component" value="Chromosome"/>
</dbReference>
<evidence type="ECO:0000313" key="1">
    <source>
        <dbReference type="EMBL" id="ABW27079.1"/>
    </source>
</evidence>
<dbReference type="EMBL" id="CP000828">
    <property type="protein sequence ID" value="ABW27079.1"/>
    <property type="molecule type" value="Genomic_DNA"/>
</dbReference>
<gene>
    <name evidence="1" type="ordered locus">AM1_2064</name>
</gene>
<reference evidence="1 2" key="1">
    <citation type="journal article" date="2008" name="Proc. Natl. Acad. Sci. U.S.A.">
        <title>Niche adaptation and genome expansion in the chlorophyll d-producing cyanobacterium Acaryochloris marina.</title>
        <authorList>
            <person name="Swingley W.D."/>
            <person name="Chen M."/>
            <person name="Cheung P.C."/>
            <person name="Conrad A.L."/>
            <person name="Dejesa L.C."/>
            <person name="Hao J."/>
            <person name="Honchak B.M."/>
            <person name="Karbach L.E."/>
            <person name="Kurdoglu A."/>
            <person name="Lahiri S."/>
            <person name="Mastrian S.D."/>
            <person name="Miyashita H."/>
            <person name="Page L."/>
            <person name="Ramakrishna P."/>
            <person name="Satoh S."/>
            <person name="Sattley W.M."/>
            <person name="Shimada Y."/>
            <person name="Taylor H.L."/>
            <person name="Tomo T."/>
            <person name="Tsuchiya T."/>
            <person name="Wang Z.T."/>
            <person name="Raymond J."/>
            <person name="Mimuro M."/>
            <person name="Blankenship R.E."/>
            <person name="Touchman J.W."/>
        </authorList>
    </citation>
    <scope>NUCLEOTIDE SEQUENCE [LARGE SCALE GENOMIC DNA]</scope>
    <source>
        <strain evidence="2">MBIC 11017</strain>
    </source>
</reference>
<accession>B0BYR3</accession>
<dbReference type="KEGG" id="amr:AM1_2064"/>
<organism evidence="1 2">
    <name type="scientific">Acaryochloris marina (strain MBIC 11017)</name>
    <dbReference type="NCBI Taxonomy" id="329726"/>
    <lineage>
        <taxon>Bacteria</taxon>
        <taxon>Bacillati</taxon>
        <taxon>Cyanobacteriota</taxon>
        <taxon>Cyanophyceae</taxon>
        <taxon>Acaryochloridales</taxon>
        <taxon>Acaryochloridaceae</taxon>
        <taxon>Acaryochloris</taxon>
    </lineage>
</organism>
<name>B0BYR3_ACAM1</name>
<protein>
    <submittedName>
        <fullName evidence="1">Uncharacterized protein</fullName>
    </submittedName>
</protein>
<dbReference type="AlphaFoldDB" id="B0BYR3"/>
<dbReference type="HOGENOM" id="CLU_3228058_0_0_3"/>
<proteinExistence type="predicted"/>
<sequence length="43" mass="5036">MFPTCDSERISGMDDNPSWDDYGYLSCDVLQPYIQILDTNRFL</sequence>